<dbReference type="Gene3D" id="1.20.1420.30">
    <property type="entry name" value="NCX, central ion-binding region"/>
    <property type="match status" value="2"/>
</dbReference>
<dbReference type="InterPro" id="IPR004837">
    <property type="entry name" value="NaCa_Exmemb"/>
</dbReference>
<dbReference type="GO" id="GO:0008273">
    <property type="term" value="F:calcium, potassium:sodium antiporter activity"/>
    <property type="evidence" value="ECO:0007669"/>
    <property type="project" value="TreeGrafter"/>
</dbReference>
<dbReference type="NCBIfam" id="TIGR00367">
    <property type="entry name" value="calcium/sodium antiporter"/>
    <property type="match status" value="1"/>
</dbReference>
<dbReference type="Proteomes" id="UP000005615">
    <property type="component" value="Unassembled WGS sequence"/>
</dbReference>
<dbReference type="STRING" id="2518989.IMCC3088_912"/>
<reference evidence="5 6" key="1">
    <citation type="journal article" date="2011" name="J. Bacteriol.">
        <title>Genome sequence of strain IMCC3088, a proteorhodopsin-containing marine bacterium belonging to the OM60/NOR5 clade.</title>
        <authorList>
            <person name="Jang Y."/>
            <person name="Oh H.M."/>
            <person name="Kang I."/>
            <person name="Lee K."/>
            <person name="Yang S.J."/>
            <person name="Cho J.C."/>
        </authorList>
    </citation>
    <scope>NUCLEOTIDE SEQUENCE [LARGE SCALE GENOMIC DNA]</scope>
    <source>
        <strain evidence="5 6">IMCC3088</strain>
    </source>
</reference>
<dbReference type="PANTHER" id="PTHR10846:SF8">
    <property type="entry name" value="INNER MEMBRANE PROTEIN YRBG"/>
    <property type="match status" value="1"/>
</dbReference>
<dbReference type="EMBL" id="AEIG01000171">
    <property type="protein sequence ID" value="EGG28156.1"/>
    <property type="molecule type" value="Genomic_DNA"/>
</dbReference>
<accession>F3L687</accession>
<dbReference type="PANTHER" id="PTHR10846">
    <property type="entry name" value="SODIUM/POTASSIUM/CALCIUM EXCHANGER"/>
    <property type="match status" value="1"/>
</dbReference>
<evidence type="ECO:0000313" key="6">
    <source>
        <dbReference type="Proteomes" id="UP000005615"/>
    </source>
</evidence>
<dbReference type="Pfam" id="PF01699">
    <property type="entry name" value="Na_Ca_ex"/>
    <property type="match status" value="2"/>
</dbReference>
<name>F3L687_9GAMM</name>
<evidence type="ECO:0000313" key="5">
    <source>
        <dbReference type="EMBL" id="EGG28156.1"/>
    </source>
</evidence>
<dbReference type="eggNOG" id="COG0530">
    <property type="taxonomic scope" value="Bacteria"/>
</dbReference>
<keyword evidence="2" id="KW-0812">Transmembrane</keyword>
<proteinExistence type="predicted"/>
<sequence length="325" mass="33942">MLVNIAAILVGFLILIWSSDQFVEGAASIAKKMGVSQIIIGMTIVSIGTSAPEIVVSVIAALDGAGNLAVGNALGSNIANIGLVLGATLLAAPLVLRDSYLKNEVPILVGVTLLGALLLSDGVLNRLDGVILLACLVAILAKMIRDESRDQVLREQAEEEHIAELGASYAWLRFVGGALLLIASSRLLVWGAVNVAQTLGISELIIGLTIIAIGTSLPELAASIVSARKGHAEIALGNVLGSNLFNLLAVLPIPGLIAPLVLDSSVLSRDYPIMTALTLLLGVAMILAYRRVKSHSRPASLGRKWGAFLLICCLCYYTLITLTIG</sequence>
<evidence type="ECO:0000256" key="2">
    <source>
        <dbReference type="ARBA" id="ARBA00022692"/>
    </source>
</evidence>
<evidence type="ECO:0000256" key="3">
    <source>
        <dbReference type="ARBA" id="ARBA00022989"/>
    </source>
</evidence>
<evidence type="ECO:0000256" key="1">
    <source>
        <dbReference type="ARBA" id="ARBA00004141"/>
    </source>
</evidence>
<dbReference type="InterPro" id="IPR044880">
    <property type="entry name" value="NCX_ion-bd_dom_sf"/>
</dbReference>
<dbReference type="AlphaFoldDB" id="F3L687"/>
<comment type="subcellular location">
    <subcellularLocation>
        <location evidence="1">Membrane</location>
        <topology evidence="1">Multi-pass membrane protein</topology>
    </subcellularLocation>
</comment>
<keyword evidence="3" id="KW-1133">Transmembrane helix</keyword>
<keyword evidence="6" id="KW-1185">Reference proteome</keyword>
<gene>
    <name evidence="5" type="ORF">IMCC3088_912</name>
</gene>
<dbReference type="GO" id="GO:0005262">
    <property type="term" value="F:calcium channel activity"/>
    <property type="evidence" value="ECO:0007669"/>
    <property type="project" value="TreeGrafter"/>
</dbReference>
<dbReference type="OrthoDB" id="9794225at2"/>
<keyword evidence="4" id="KW-0472">Membrane</keyword>
<dbReference type="GO" id="GO:0006874">
    <property type="term" value="P:intracellular calcium ion homeostasis"/>
    <property type="evidence" value="ECO:0007669"/>
    <property type="project" value="TreeGrafter"/>
</dbReference>
<comment type="caution">
    <text evidence="5">The sequence shown here is derived from an EMBL/GenBank/DDBJ whole genome shotgun (WGS) entry which is preliminary data.</text>
</comment>
<dbReference type="GO" id="GO:0005886">
    <property type="term" value="C:plasma membrane"/>
    <property type="evidence" value="ECO:0007669"/>
    <property type="project" value="TreeGrafter"/>
</dbReference>
<protein>
    <submittedName>
        <fullName evidence="5">Inner membrane protein</fullName>
    </submittedName>
</protein>
<organism evidence="5 6">
    <name type="scientific">Aequoribacter fuscus</name>
    <dbReference type="NCBI Taxonomy" id="2518989"/>
    <lineage>
        <taxon>Bacteria</taxon>
        <taxon>Pseudomonadati</taxon>
        <taxon>Pseudomonadota</taxon>
        <taxon>Gammaproteobacteria</taxon>
        <taxon>Cellvibrionales</taxon>
        <taxon>Halieaceae</taxon>
        <taxon>Aequoribacter</taxon>
    </lineage>
</organism>
<dbReference type="RefSeq" id="WP_009577401.1">
    <property type="nucleotide sequence ID" value="NZ_AEIG01000171.1"/>
</dbReference>
<dbReference type="InterPro" id="IPR004481">
    <property type="entry name" value="K/Na/Ca-exchanger"/>
</dbReference>
<evidence type="ECO:0000256" key="4">
    <source>
        <dbReference type="ARBA" id="ARBA00023136"/>
    </source>
</evidence>